<evidence type="ECO:0000259" key="7">
    <source>
        <dbReference type="Pfam" id="PF16901"/>
    </source>
</evidence>
<dbReference type="PANTHER" id="PTHR11985">
    <property type="entry name" value="GLYCEROL-3-PHOSPHATE DEHYDROGENASE"/>
    <property type="match status" value="1"/>
</dbReference>
<comment type="similarity">
    <text evidence="2">Belongs to the FAD-dependent glycerol-3-phosphate dehydrogenase family.</text>
</comment>
<evidence type="ECO:0000256" key="3">
    <source>
        <dbReference type="ARBA" id="ARBA00022630"/>
    </source>
</evidence>
<dbReference type="PANTHER" id="PTHR11985:SF15">
    <property type="entry name" value="GLYCEROL-3-PHOSPHATE DEHYDROGENASE, MITOCHONDRIAL"/>
    <property type="match status" value="1"/>
</dbReference>
<dbReference type="Gene3D" id="3.50.50.60">
    <property type="entry name" value="FAD/NAD(P)-binding domain"/>
    <property type="match status" value="1"/>
</dbReference>
<reference evidence="8 9" key="1">
    <citation type="journal article" date="2019" name="Nat. Microbiol.">
        <title>Mediterranean grassland soil C-N compound turnover is dependent on rainfall and depth, and is mediated by genomically divergent microorganisms.</title>
        <authorList>
            <person name="Diamond S."/>
            <person name="Andeer P.F."/>
            <person name="Li Z."/>
            <person name="Crits-Christoph A."/>
            <person name="Burstein D."/>
            <person name="Anantharaman K."/>
            <person name="Lane K.R."/>
            <person name="Thomas B.C."/>
            <person name="Pan C."/>
            <person name="Northen T.R."/>
            <person name="Banfield J.F."/>
        </authorList>
    </citation>
    <scope>NUCLEOTIDE SEQUENCE [LARGE SCALE GENOMIC DNA]</scope>
    <source>
        <strain evidence="8">WS_11</strain>
    </source>
</reference>
<keyword evidence="5" id="KW-0560">Oxidoreductase</keyword>
<keyword evidence="4" id="KW-0274">FAD</keyword>
<protein>
    <submittedName>
        <fullName evidence="8">Glycerol-3-phosphate dehydrogenase/oxidase</fullName>
    </submittedName>
</protein>
<dbReference type="AlphaFoldDB" id="A0A538U538"/>
<dbReference type="Pfam" id="PF01266">
    <property type="entry name" value="DAO"/>
    <property type="match status" value="1"/>
</dbReference>
<evidence type="ECO:0000313" key="9">
    <source>
        <dbReference type="Proteomes" id="UP000319771"/>
    </source>
</evidence>
<organism evidence="8 9">
    <name type="scientific">Eiseniibacteriota bacterium</name>
    <dbReference type="NCBI Taxonomy" id="2212470"/>
    <lineage>
        <taxon>Bacteria</taxon>
        <taxon>Candidatus Eiseniibacteriota</taxon>
    </lineage>
</organism>
<sequence length="486" mass="51902">MSETPLDLVIVGGGITGLGVARLAARNGLTVALLERADLAAGASSASSHMLHGGLRYLEHGHYRLVREALHERTAVSRLAPGLTRPTRFVLPSYRGDRLPRWMVRAGLTMYDLLAGRANLAPHASVRAAEARALEPDLAGDGLLGAGLYTDVVMDDARLAIAVARDAAAHGALIHTRTEALAARPGPVGGIEVVARDHHAGRELHLEARAVVNATGAWGDEVRRRLVCSLTPGAPDPAPLMRPSRGVHLVFPALTRGHGLLLTARADDRVIFVIPFAGVSLVGTTEVEVASPPPACGGAATIEEIRYLRAELARALPRPSRAPVLAVTSGIRPLLAAGGAVGEAPREHRVVEDGPILTIAGGKYTSFRLMARDTLAVLATRLGRAGRPFHDPIEPLPTPLGDDQPAERLAEFAADAEFARSVEDVVRRRTRLWLTPDRGRVAAGPVSVALAARLGWDETRRRDELQRFHDALADEDRLLRRAAEEP</sequence>
<dbReference type="Pfam" id="PF16901">
    <property type="entry name" value="DAO_C"/>
    <property type="match status" value="1"/>
</dbReference>
<evidence type="ECO:0000256" key="4">
    <source>
        <dbReference type="ARBA" id="ARBA00022827"/>
    </source>
</evidence>
<dbReference type="Gene3D" id="3.30.9.10">
    <property type="entry name" value="D-Amino Acid Oxidase, subunit A, domain 2"/>
    <property type="match status" value="1"/>
</dbReference>
<feature type="domain" description="FAD dependent oxidoreductase" evidence="6">
    <location>
        <begin position="7"/>
        <end position="345"/>
    </location>
</feature>
<dbReference type="InterPro" id="IPR000447">
    <property type="entry name" value="G3P_DH_FAD-dep"/>
</dbReference>
<dbReference type="Gene3D" id="1.10.8.870">
    <property type="entry name" value="Alpha-glycerophosphate oxidase, cap domain"/>
    <property type="match status" value="1"/>
</dbReference>
<dbReference type="GO" id="GO:0004368">
    <property type="term" value="F:glycerol-3-phosphate dehydrogenase (quinone) activity"/>
    <property type="evidence" value="ECO:0007669"/>
    <property type="project" value="InterPro"/>
</dbReference>
<keyword evidence="3" id="KW-0285">Flavoprotein</keyword>
<accession>A0A538U538</accession>
<gene>
    <name evidence="8" type="ORF">E6K81_11180</name>
</gene>
<comment type="caution">
    <text evidence="8">The sequence shown here is derived from an EMBL/GenBank/DDBJ whole genome shotgun (WGS) entry which is preliminary data.</text>
</comment>
<name>A0A538U538_UNCEI</name>
<dbReference type="PRINTS" id="PR01001">
    <property type="entry name" value="FADG3PDH"/>
</dbReference>
<dbReference type="EMBL" id="VBPB01000191">
    <property type="protein sequence ID" value="TMQ71014.1"/>
    <property type="molecule type" value="Genomic_DNA"/>
</dbReference>
<comment type="cofactor">
    <cofactor evidence="1">
        <name>FAD</name>
        <dbReference type="ChEBI" id="CHEBI:57692"/>
    </cofactor>
</comment>
<dbReference type="SUPFAM" id="SSF51905">
    <property type="entry name" value="FAD/NAD(P)-binding domain"/>
    <property type="match status" value="1"/>
</dbReference>
<evidence type="ECO:0000259" key="6">
    <source>
        <dbReference type="Pfam" id="PF01266"/>
    </source>
</evidence>
<evidence type="ECO:0000256" key="5">
    <source>
        <dbReference type="ARBA" id="ARBA00023002"/>
    </source>
</evidence>
<feature type="domain" description="Alpha-glycerophosphate oxidase C-terminal" evidence="7">
    <location>
        <begin position="410"/>
        <end position="461"/>
    </location>
</feature>
<proteinExistence type="inferred from homology"/>
<dbReference type="InterPro" id="IPR038299">
    <property type="entry name" value="DAO_C_sf"/>
</dbReference>
<dbReference type="InterPro" id="IPR006076">
    <property type="entry name" value="FAD-dep_OxRdtase"/>
</dbReference>
<evidence type="ECO:0000313" key="8">
    <source>
        <dbReference type="EMBL" id="TMQ71014.1"/>
    </source>
</evidence>
<dbReference type="InterPro" id="IPR036188">
    <property type="entry name" value="FAD/NAD-bd_sf"/>
</dbReference>
<evidence type="ECO:0000256" key="1">
    <source>
        <dbReference type="ARBA" id="ARBA00001974"/>
    </source>
</evidence>
<dbReference type="GO" id="GO:0046168">
    <property type="term" value="P:glycerol-3-phosphate catabolic process"/>
    <property type="evidence" value="ECO:0007669"/>
    <property type="project" value="TreeGrafter"/>
</dbReference>
<dbReference type="SUPFAM" id="SSF54373">
    <property type="entry name" value="FAD-linked reductases, C-terminal domain"/>
    <property type="match status" value="1"/>
</dbReference>
<dbReference type="Proteomes" id="UP000319771">
    <property type="component" value="Unassembled WGS sequence"/>
</dbReference>
<dbReference type="InterPro" id="IPR031656">
    <property type="entry name" value="DAO_C"/>
</dbReference>
<evidence type="ECO:0000256" key="2">
    <source>
        <dbReference type="ARBA" id="ARBA00007330"/>
    </source>
</evidence>